<dbReference type="RefSeq" id="WP_344423520.1">
    <property type="nucleotide sequence ID" value="NZ_BAAAQK010000023.1"/>
</dbReference>
<name>A0ABN2NGH2_9PSEU</name>
<dbReference type="PANTHER" id="PTHR30071">
    <property type="entry name" value="HEME EXPORTER PROTEIN C"/>
    <property type="match status" value="1"/>
</dbReference>
<feature type="domain" description="Cytochrome c assembly protein" evidence="8">
    <location>
        <begin position="154"/>
        <end position="361"/>
    </location>
</feature>
<evidence type="ECO:0000256" key="7">
    <source>
        <dbReference type="SAM" id="Phobius"/>
    </source>
</evidence>
<evidence type="ECO:0000259" key="8">
    <source>
        <dbReference type="Pfam" id="PF01578"/>
    </source>
</evidence>
<keyword evidence="10" id="KW-1185">Reference proteome</keyword>
<dbReference type="InterPro" id="IPR002541">
    <property type="entry name" value="Cyt_c_assembly"/>
</dbReference>
<feature type="transmembrane region" description="Helical" evidence="7">
    <location>
        <begin position="159"/>
        <end position="176"/>
    </location>
</feature>
<dbReference type="EMBL" id="BAAAQK010000023">
    <property type="protein sequence ID" value="GAA1868366.1"/>
    <property type="molecule type" value="Genomic_DNA"/>
</dbReference>
<feature type="transmembrane region" description="Helical" evidence="7">
    <location>
        <begin position="221"/>
        <end position="248"/>
    </location>
</feature>
<feature type="transmembrane region" description="Helical" evidence="7">
    <location>
        <begin position="13"/>
        <end position="31"/>
    </location>
</feature>
<dbReference type="InterPro" id="IPR017562">
    <property type="entry name" value="Cyt_c_biogenesis_CcsA"/>
</dbReference>
<proteinExistence type="predicted"/>
<dbReference type="Proteomes" id="UP001500449">
    <property type="component" value="Unassembled WGS sequence"/>
</dbReference>
<dbReference type="PANTHER" id="PTHR30071:SF1">
    <property type="entry name" value="CYTOCHROME B_B6 PROTEIN-RELATED"/>
    <property type="match status" value="1"/>
</dbReference>
<keyword evidence="5 7" id="KW-0472">Membrane</keyword>
<keyword evidence="3" id="KW-0201">Cytochrome c-type biogenesis</keyword>
<dbReference type="Pfam" id="PF01578">
    <property type="entry name" value="Cytochrom_C_asm"/>
    <property type="match status" value="1"/>
</dbReference>
<dbReference type="InterPro" id="IPR045062">
    <property type="entry name" value="Cyt_c_biogenesis_CcsA/CcmC"/>
</dbReference>
<evidence type="ECO:0000256" key="3">
    <source>
        <dbReference type="ARBA" id="ARBA00022748"/>
    </source>
</evidence>
<evidence type="ECO:0000256" key="2">
    <source>
        <dbReference type="ARBA" id="ARBA00022692"/>
    </source>
</evidence>
<protein>
    <recommendedName>
        <fullName evidence="8">Cytochrome c assembly protein domain-containing protein</fullName>
    </recommendedName>
</protein>
<feature type="transmembrane region" description="Helical" evidence="7">
    <location>
        <begin position="126"/>
        <end position="147"/>
    </location>
</feature>
<organism evidence="9 10">
    <name type="scientific">Pseudonocardia ailaonensis</name>
    <dbReference type="NCBI Taxonomy" id="367279"/>
    <lineage>
        <taxon>Bacteria</taxon>
        <taxon>Bacillati</taxon>
        <taxon>Actinomycetota</taxon>
        <taxon>Actinomycetes</taxon>
        <taxon>Pseudonocardiales</taxon>
        <taxon>Pseudonocardiaceae</taxon>
        <taxon>Pseudonocardia</taxon>
    </lineage>
</organism>
<keyword evidence="2 7" id="KW-0812">Transmembrane</keyword>
<accession>A0ABN2NGH2</accession>
<feature type="transmembrane region" description="Helical" evidence="7">
    <location>
        <begin position="336"/>
        <end position="360"/>
    </location>
</feature>
<evidence type="ECO:0000256" key="5">
    <source>
        <dbReference type="ARBA" id="ARBA00023136"/>
    </source>
</evidence>
<feature type="transmembrane region" description="Helical" evidence="7">
    <location>
        <begin position="271"/>
        <end position="294"/>
    </location>
</feature>
<comment type="subcellular location">
    <subcellularLocation>
        <location evidence="1">Membrane</location>
        <topology evidence="1">Multi-pass membrane protein</topology>
    </subcellularLocation>
</comment>
<feature type="compositionally biased region" description="Polar residues" evidence="6">
    <location>
        <begin position="82"/>
        <end position="99"/>
    </location>
</feature>
<evidence type="ECO:0000256" key="6">
    <source>
        <dbReference type="SAM" id="MobiDB-lite"/>
    </source>
</evidence>
<feature type="region of interest" description="Disordered" evidence="6">
    <location>
        <begin position="82"/>
        <end position="119"/>
    </location>
</feature>
<feature type="transmembrane region" description="Helical" evidence="7">
    <location>
        <begin position="188"/>
        <end position="209"/>
    </location>
</feature>
<gene>
    <name evidence="9" type="ORF">GCM10009836_56050</name>
</gene>
<comment type="caution">
    <text evidence="9">The sequence shown here is derived from an EMBL/GenBank/DDBJ whole genome shotgun (WGS) entry which is preliminary data.</text>
</comment>
<dbReference type="NCBIfam" id="TIGR03144">
    <property type="entry name" value="cytochr_II_ccsB"/>
    <property type="match status" value="1"/>
</dbReference>
<keyword evidence="4 7" id="KW-1133">Transmembrane helix</keyword>
<evidence type="ECO:0000256" key="4">
    <source>
        <dbReference type="ARBA" id="ARBA00022989"/>
    </source>
</evidence>
<evidence type="ECO:0000256" key="1">
    <source>
        <dbReference type="ARBA" id="ARBA00004141"/>
    </source>
</evidence>
<feature type="transmembrane region" description="Helical" evidence="7">
    <location>
        <begin position="306"/>
        <end position="324"/>
    </location>
</feature>
<evidence type="ECO:0000313" key="10">
    <source>
        <dbReference type="Proteomes" id="UP001500449"/>
    </source>
</evidence>
<evidence type="ECO:0000313" key="9">
    <source>
        <dbReference type="EMBL" id="GAA1868366.1"/>
    </source>
</evidence>
<sequence>MPVDPVLSGYSDLLFKGALTVYVIAMAFYAVEYVSSRTRVRAATAADLASAESSSAERSVPSEGSLSAVEAAGSSAAEAVSPSTVSTAVETPPTGTSATGALADEIPAPGSRTPSRARSERFGRMAVSLTILAVVLHLGSIVLRGLAAERWPLGNMYEFTSAICFAAMAAWLIVLQRTAPKMPGLRKLGVFLLAPVLTLMVLAGTVLYAQAAPVVPALRSYWLVIHVTTVSLATGLFIVPGVASILYLMKRSGKPAGFVAKLPSAESLDRLAYRVTIVGFPMYTFAVICGAIWAEAAWGRFWGWDPKETVAFVAWVVYAAYLHARATAGWRTVGAAWINIVGFAAVIFNLFFVNMVIAGLHSYAGLG</sequence>
<reference evidence="9 10" key="1">
    <citation type="journal article" date="2019" name="Int. J. Syst. Evol. Microbiol.">
        <title>The Global Catalogue of Microorganisms (GCM) 10K type strain sequencing project: providing services to taxonomists for standard genome sequencing and annotation.</title>
        <authorList>
            <consortium name="The Broad Institute Genomics Platform"/>
            <consortium name="The Broad Institute Genome Sequencing Center for Infectious Disease"/>
            <person name="Wu L."/>
            <person name="Ma J."/>
        </authorList>
    </citation>
    <scope>NUCLEOTIDE SEQUENCE [LARGE SCALE GENOMIC DNA]</scope>
    <source>
        <strain evidence="9 10">JCM 16009</strain>
    </source>
</reference>